<dbReference type="PANTHER" id="PTHR34700">
    <property type="entry name" value="POTASSIUM BINDING PROTEIN KBP"/>
    <property type="match status" value="1"/>
</dbReference>
<evidence type="ECO:0000259" key="3">
    <source>
        <dbReference type="PROSITE" id="PS51782"/>
    </source>
</evidence>
<keyword evidence="5" id="KW-1185">Reference proteome</keyword>
<evidence type="ECO:0000313" key="4">
    <source>
        <dbReference type="EMBL" id="TGO04051.1"/>
    </source>
</evidence>
<evidence type="ECO:0000313" key="5">
    <source>
        <dbReference type="Proteomes" id="UP000297318"/>
    </source>
</evidence>
<dbReference type="Pfam" id="PF01476">
    <property type="entry name" value="LysM"/>
    <property type="match status" value="1"/>
</dbReference>
<feature type="transmembrane region" description="Helical" evidence="2">
    <location>
        <begin position="60"/>
        <end position="81"/>
    </location>
</feature>
<feature type="region of interest" description="Disordered" evidence="1">
    <location>
        <begin position="305"/>
        <end position="329"/>
    </location>
</feature>
<accession>A0A4Z1E306</accession>
<feature type="compositionally biased region" description="Pro residues" evidence="1">
    <location>
        <begin position="215"/>
        <end position="230"/>
    </location>
</feature>
<keyword evidence="2" id="KW-0472">Membrane</keyword>
<dbReference type="InterPro" id="IPR018392">
    <property type="entry name" value="LysM"/>
</dbReference>
<dbReference type="InterPro" id="IPR036779">
    <property type="entry name" value="LysM_dom_sf"/>
</dbReference>
<sequence>MPHPRLVVARTRPTLARTLRVLLSLVVAGIGTGVGLAIALTWDPAAATVEALVVQAIRVAGIGACAWYALAALVSTVTLLVEGAGGTWRTGRRVLARWGPRLVRHVAGAGAVAGLTLVALVAPSSAVVPDNLTVPPAQDAQASRETSGGGSERPTSSPQGGPEAVEDRSVRQLDDHVVEVGQHGVAPLAVAAVEPSSETVAASEPRPIKATPSVTPAPPAPAPLDAPSDPPRAAAPVPTDLVVDIPTVNAPAAGSDGHPYTVRPGDSLWRIAAEHDRAGEPGAGASWRDWYDANADVIGPDPDLIHPGAVLTSPTAGPVAPLDTTSPHE</sequence>
<dbReference type="CDD" id="cd00118">
    <property type="entry name" value="LysM"/>
    <property type="match status" value="1"/>
</dbReference>
<comment type="caution">
    <text evidence="4">The sequence shown here is derived from an EMBL/GenBank/DDBJ whole genome shotgun (WGS) entry which is preliminary data.</text>
</comment>
<feature type="region of interest" description="Disordered" evidence="1">
    <location>
        <begin position="196"/>
        <end position="237"/>
    </location>
</feature>
<dbReference type="OrthoDB" id="3210682at2"/>
<proteinExistence type="predicted"/>
<organism evidence="4 5">
    <name type="scientific">Serinibacter arcticus</name>
    <dbReference type="NCBI Taxonomy" id="1655435"/>
    <lineage>
        <taxon>Bacteria</taxon>
        <taxon>Bacillati</taxon>
        <taxon>Actinomycetota</taxon>
        <taxon>Actinomycetes</taxon>
        <taxon>Micrococcales</taxon>
        <taxon>Beutenbergiaceae</taxon>
        <taxon>Serinibacter</taxon>
    </lineage>
</organism>
<keyword evidence="2" id="KW-0812">Transmembrane</keyword>
<dbReference type="InterPro" id="IPR052196">
    <property type="entry name" value="Bact_Kbp"/>
</dbReference>
<dbReference type="PROSITE" id="PS51782">
    <property type="entry name" value="LYSM"/>
    <property type="match status" value="1"/>
</dbReference>
<evidence type="ECO:0000256" key="2">
    <source>
        <dbReference type="SAM" id="Phobius"/>
    </source>
</evidence>
<feature type="transmembrane region" description="Helical" evidence="2">
    <location>
        <begin position="21"/>
        <end position="40"/>
    </location>
</feature>
<dbReference type="EMBL" id="RHPJ01000004">
    <property type="protein sequence ID" value="TGO04051.1"/>
    <property type="molecule type" value="Genomic_DNA"/>
</dbReference>
<keyword evidence="2" id="KW-1133">Transmembrane helix</keyword>
<feature type="domain" description="LysM" evidence="3">
    <location>
        <begin position="258"/>
        <end position="313"/>
    </location>
</feature>
<dbReference type="RefSeq" id="WP_135850658.1">
    <property type="nucleotide sequence ID" value="NZ_RHPJ01000004.1"/>
</dbReference>
<dbReference type="PANTHER" id="PTHR34700:SF4">
    <property type="entry name" value="PHAGE-LIKE ELEMENT PBSX PROTEIN XKDP"/>
    <property type="match status" value="1"/>
</dbReference>
<evidence type="ECO:0000256" key="1">
    <source>
        <dbReference type="SAM" id="MobiDB-lite"/>
    </source>
</evidence>
<gene>
    <name evidence="4" type="ORF">SERN_2642</name>
</gene>
<feature type="transmembrane region" description="Helical" evidence="2">
    <location>
        <begin position="102"/>
        <end position="122"/>
    </location>
</feature>
<dbReference type="Gene3D" id="3.10.350.10">
    <property type="entry name" value="LysM domain"/>
    <property type="match status" value="1"/>
</dbReference>
<reference evidence="4 5" key="1">
    <citation type="submission" date="2018-11" db="EMBL/GenBank/DDBJ databases">
        <title>Complete genome sequencing of the Actinobacteria Serinibacter sp. K3-2.</title>
        <authorList>
            <person name="Rakitin A.L."/>
            <person name="Beletsky A.V."/>
            <person name="Mardanov A.V."/>
            <person name="Ravin N.V."/>
            <person name="Gromova A.S."/>
            <person name="Filippova S.N."/>
            <person name="Gal'Chenko V.F."/>
        </authorList>
    </citation>
    <scope>NUCLEOTIDE SEQUENCE [LARGE SCALE GENOMIC DNA]</scope>
    <source>
        <strain evidence="4 5">K3-2</strain>
    </source>
</reference>
<dbReference type="Proteomes" id="UP000297318">
    <property type="component" value="Unassembled WGS sequence"/>
</dbReference>
<name>A0A4Z1E306_9MICO</name>
<dbReference type="AlphaFoldDB" id="A0A4Z1E306"/>
<feature type="region of interest" description="Disordered" evidence="1">
    <location>
        <begin position="131"/>
        <end position="169"/>
    </location>
</feature>
<protein>
    <recommendedName>
        <fullName evidence="3">LysM domain-containing protein</fullName>
    </recommendedName>
</protein>